<sequence length="161" mass="16599">MKPFIIIAFCGILAVYGQSSNETVVEVVSTAGNTTEVISAEIPDASVAVVEPIESKQTISLQSAEKPIVKAADDDNSNLVASAVDSTNNAIKGASENIANAAESAKNSVNSAADTISRQAAEVRQSAEHGANAVVENSSTSTFIASSLVLVFAFVNSIHFL</sequence>
<reference evidence="2" key="1">
    <citation type="submission" date="2022-11" db="UniProtKB">
        <authorList>
            <consortium name="WormBaseParasite"/>
        </authorList>
    </citation>
    <scope>IDENTIFICATION</scope>
</reference>
<organism evidence="1 2">
    <name type="scientific">Panagrolaimus sp. ES5</name>
    <dbReference type="NCBI Taxonomy" id="591445"/>
    <lineage>
        <taxon>Eukaryota</taxon>
        <taxon>Metazoa</taxon>
        <taxon>Ecdysozoa</taxon>
        <taxon>Nematoda</taxon>
        <taxon>Chromadorea</taxon>
        <taxon>Rhabditida</taxon>
        <taxon>Tylenchina</taxon>
        <taxon>Panagrolaimomorpha</taxon>
        <taxon>Panagrolaimoidea</taxon>
        <taxon>Panagrolaimidae</taxon>
        <taxon>Panagrolaimus</taxon>
    </lineage>
</organism>
<dbReference type="WBParaSite" id="ES5_v2.g22348.t1">
    <property type="protein sequence ID" value="ES5_v2.g22348.t1"/>
    <property type="gene ID" value="ES5_v2.g22348"/>
</dbReference>
<dbReference type="Proteomes" id="UP000887579">
    <property type="component" value="Unplaced"/>
</dbReference>
<accession>A0AC34FYC6</accession>
<evidence type="ECO:0000313" key="1">
    <source>
        <dbReference type="Proteomes" id="UP000887579"/>
    </source>
</evidence>
<name>A0AC34FYC6_9BILA</name>
<protein>
    <submittedName>
        <fullName evidence="2">Uncharacterized protein</fullName>
    </submittedName>
</protein>
<evidence type="ECO:0000313" key="2">
    <source>
        <dbReference type="WBParaSite" id="ES5_v2.g22348.t1"/>
    </source>
</evidence>
<proteinExistence type="predicted"/>